<evidence type="ECO:0000256" key="3">
    <source>
        <dbReference type="ARBA" id="ARBA00022475"/>
    </source>
</evidence>
<dbReference type="GO" id="GO:0043953">
    <property type="term" value="P:protein transport by the Tat complex"/>
    <property type="evidence" value="ECO:0007669"/>
    <property type="project" value="InterPro"/>
</dbReference>
<keyword evidence="7" id="KW-0811">Translocation</keyword>
<dbReference type="RefSeq" id="WP_184193569.1">
    <property type="nucleotide sequence ID" value="NZ_JACHGW010000002.1"/>
</dbReference>
<comment type="subcellular location">
    <subcellularLocation>
        <location evidence="1">Cell membrane</location>
        <topology evidence="1">Single-pass membrane protein</topology>
    </subcellularLocation>
</comment>
<dbReference type="NCBIfam" id="TIGR01411">
    <property type="entry name" value="tatAE"/>
    <property type="match status" value="1"/>
</dbReference>
<evidence type="ECO:0000256" key="1">
    <source>
        <dbReference type="ARBA" id="ARBA00004162"/>
    </source>
</evidence>
<keyword evidence="3" id="KW-1003">Cell membrane</keyword>
<keyword evidence="4 9" id="KW-0812">Transmembrane</keyword>
<name>A0A7W9W6Q6_ARMRO</name>
<keyword evidence="6 9" id="KW-1133">Transmembrane helix</keyword>
<dbReference type="Pfam" id="PF02416">
    <property type="entry name" value="TatA_B_E"/>
    <property type="match status" value="1"/>
</dbReference>
<sequence length="55" mass="6259">MLSFGYWTSPSMWLVVVLVIVLFFGAPKLPQLFKGLGQATREFKEGIDEPETKKK</sequence>
<dbReference type="PANTHER" id="PTHR42982">
    <property type="entry name" value="SEC-INDEPENDENT PROTEIN TRANSLOCASE PROTEIN TATA"/>
    <property type="match status" value="1"/>
</dbReference>
<dbReference type="AlphaFoldDB" id="A0A7W9W6Q6"/>
<keyword evidence="11" id="KW-1185">Reference proteome</keyword>
<evidence type="ECO:0000256" key="4">
    <source>
        <dbReference type="ARBA" id="ARBA00022692"/>
    </source>
</evidence>
<evidence type="ECO:0000256" key="2">
    <source>
        <dbReference type="ARBA" id="ARBA00022448"/>
    </source>
</evidence>
<dbReference type="GO" id="GO:0005886">
    <property type="term" value="C:plasma membrane"/>
    <property type="evidence" value="ECO:0007669"/>
    <property type="project" value="UniProtKB-SubCell"/>
</dbReference>
<keyword evidence="8 9" id="KW-0472">Membrane</keyword>
<keyword evidence="5" id="KW-0653">Protein transport</keyword>
<dbReference type="InterPro" id="IPR003369">
    <property type="entry name" value="TatA/B/E"/>
</dbReference>
<evidence type="ECO:0000256" key="9">
    <source>
        <dbReference type="SAM" id="Phobius"/>
    </source>
</evidence>
<evidence type="ECO:0000313" key="11">
    <source>
        <dbReference type="Proteomes" id="UP000520814"/>
    </source>
</evidence>
<evidence type="ECO:0000256" key="6">
    <source>
        <dbReference type="ARBA" id="ARBA00022989"/>
    </source>
</evidence>
<dbReference type="Proteomes" id="UP000520814">
    <property type="component" value="Unassembled WGS sequence"/>
</dbReference>
<reference evidence="10 11" key="1">
    <citation type="submission" date="2020-08" db="EMBL/GenBank/DDBJ databases">
        <title>Genomic Encyclopedia of Type Strains, Phase IV (KMG-IV): sequencing the most valuable type-strain genomes for metagenomic binning, comparative biology and taxonomic classification.</title>
        <authorList>
            <person name="Goeker M."/>
        </authorList>
    </citation>
    <scope>NUCLEOTIDE SEQUENCE [LARGE SCALE GENOMIC DNA]</scope>
    <source>
        <strain evidence="10 11">DSM 23562</strain>
    </source>
</reference>
<accession>A0A7W9W6Q6</accession>
<keyword evidence="2" id="KW-0813">Transport</keyword>
<organism evidence="10 11">
    <name type="scientific">Armatimonas rosea</name>
    <dbReference type="NCBI Taxonomy" id="685828"/>
    <lineage>
        <taxon>Bacteria</taxon>
        <taxon>Bacillati</taxon>
        <taxon>Armatimonadota</taxon>
        <taxon>Armatimonadia</taxon>
        <taxon>Armatimonadales</taxon>
        <taxon>Armatimonadaceae</taxon>
        <taxon>Armatimonas</taxon>
    </lineage>
</organism>
<protein>
    <submittedName>
        <fullName evidence="10">Sec-independent protein translocase protein TatA</fullName>
    </submittedName>
</protein>
<dbReference type="Gene3D" id="1.20.5.3310">
    <property type="match status" value="1"/>
</dbReference>
<dbReference type="InterPro" id="IPR006312">
    <property type="entry name" value="TatA/E"/>
</dbReference>
<proteinExistence type="predicted"/>
<gene>
    <name evidence="10" type="ORF">HNQ39_001593</name>
</gene>
<evidence type="ECO:0000313" key="10">
    <source>
        <dbReference type="EMBL" id="MBB6049802.1"/>
    </source>
</evidence>
<evidence type="ECO:0000256" key="8">
    <source>
        <dbReference type="ARBA" id="ARBA00023136"/>
    </source>
</evidence>
<dbReference type="EMBL" id="JACHGW010000002">
    <property type="protein sequence ID" value="MBB6049802.1"/>
    <property type="molecule type" value="Genomic_DNA"/>
</dbReference>
<feature type="transmembrane region" description="Helical" evidence="9">
    <location>
        <begin position="6"/>
        <end position="26"/>
    </location>
</feature>
<evidence type="ECO:0000256" key="5">
    <source>
        <dbReference type="ARBA" id="ARBA00022927"/>
    </source>
</evidence>
<evidence type="ECO:0000256" key="7">
    <source>
        <dbReference type="ARBA" id="ARBA00023010"/>
    </source>
</evidence>
<comment type="caution">
    <text evidence="10">The sequence shown here is derived from an EMBL/GenBank/DDBJ whole genome shotgun (WGS) entry which is preliminary data.</text>
</comment>
<dbReference type="PANTHER" id="PTHR42982:SF1">
    <property type="entry name" value="SEC-INDEPENDENT PROTEIN TRANSLOCASE PROTEIN TATA"/>
    <property type="match status" value="1"/>
</dbReference>